<evidence type="ECO:0000313" key="2">
    <source>
        <dbReference type="Proteomes" id="UP000570514"/>
    </source>
</evidence>
<dbReference type="Proteomes" id="UP000570514">
    <property type="component" value="Unassembled WGS sequence"/>
</dbReference>
<evidence type="ECO:0000313" key="1">
    <source>
        <dbReference type="EMBL" id="NIK88977.1"/>
    </source>
</evidence>
<gene>
    <name evidence="1" type="ORF">FHS83_002295</name>
</gene>
<dbReference type="RefSeq" id="WP_167083104.1">
    <property type="nucleotide sequence ID" value="NZ_BAAADC010000001.1"/>
</dbReference>
<dbReference type="AlphaFoldDB" id="A0A846N1E3"/>
<dbReference type="NCBIfam" id="NF040576">
    <property type="entry name" value="T2SS_GspM_XpsM"/>
    <property type="match status" value="1"/>
</dbReference>
<reference evidence="1 2" key="1">
    <citation type="submission" date="2020-03" db="EMBL/GenBank/DDBJ databases">
        <title>Genomic Encyclopedia of Type Strains, Phase IV (KMG-IV): sequencing the most valuable type-strain genomes for metagenomic binning, comparative biology and taxonomic classification.</title>
        <authorList>
            <person name="Goeker M."/>
        </authorList>
    </citation>
    <scope>NUCLEOTIDE SEQUENCE [LARGE SCALE GENOMIC DNA]</scope>
    <source>
        <strain evidence="1 2">DSM 19867</strain>
    </source>
</reference>
<evidence type="ECO:0008006" key="3">
    <source>
        <dbReference type="Google" id="ProtNLM"/>
    </source>
</evidence>
<keyword evidence="2" id="KW-1185">Reference proteome</keyword>
<dbReference type="InterPro" id="IPR034756">
    <property type="entry name" value="T2SSM_b"/>
</dbReference>
<organism evidence="1 2">
    <name type="scientific">Rhizomicrobium palustre</name>
    <dbReference type="NCBI Taxonomy" id="189966"/>
    <lineage>
        <taxon>Bacteria</taxon>
        <taxon>Pseudomonadati</taxon>
        <taxon>Pseudomonadota</taxon>
        <taxon>Alphaproteobacteria</taxon>
        <taxon>Micropepsales</taxon>
        <taxon>Micropepsaceae</taxon>
        <taxon>Rhizomicrobium</taxon>
    </lineage>
</organism>
<accession>A0A846N1E3</accession>
<name>A0A846N1E3_9PROT</name>
<protein>
    <recommendedName>
        <fullName evidence="3">General secretion pathway protein GspM</fullName>
    </recommendedName>
</protein>
<sequence>MRLSPREKKLAAFALLFALVALIWYGALLPIIDGFADRAEARVDLREQYSRNDHILAGLAGWRMAAKQQSDTEARFSIVAPTRQVGIEIINRRIAQTARAVGGTVVASQEVHSGIPRDWISVRSDMRLTLGQLNAVLTRLQSEEPYVVVDYLSIGTAGNPQSSEPDSLAVRLEVSAHLHIETTPASGANPDHA</sequence>
<dbReference type="Pfam" id="PF10741">
    <property type="entry name" value="T2SSM_b"/>
    <property type="match status" value="1"/>
</dbReference>
<comment type="caution">
    <text evidence="1">The sequence shown here is derived from an EMBL/GenBank/DDBJ whole genome shotgun (WGS) entry which is preliminary data.</text>
</comment>
<proteinExistence type="predicted"/>
<dbReference type="EMBL" id="JAASRM010000001">
    <property type="protein sequence ID" value="NIK88977.1"/>
    <property type="molecule type" value="Genomic_DNA"/>
</dbReference>